<comment type="caution">
    <text evidence="1">The sequence shown here is derived from an EMBL/GenBank/DDBJ whole genome shotgun (WGS) entry which is preliminary data.</text>
</comment>
<dbReference type="RefSeq" id="WP_371150838.1">
    <property type="nucleotide sequence ID" value="NZ_JBFSOO010000010.1"/>
</dbReference>
<name>A0ABV4JWC1_9BACT</name>
<proteinExistence type="predicted"/>
<gene>
    <name evidence="1" type="ORF">AB2Z07_12580</name>
</gene>
<dbReference type="Proteomes" id="UP001568358">
    <property type="component" value="Unassembled WGS sequence"/>
</dbReference>
<evidence type="ECO:0000313" key="2">
    <source>
        <dbReference type="Proteomes" id="UP001568358"/>
    </source>
</evidence>
<protein>
    <submittedName>
        <fullName evidence="1">Uncharacterized protein</fullName>
    </submittedName>
</protein>
<dbReference type="EMBL" id="JBFSOO010000010">
    <property type="protein sequence ID" value="MEZ6854352.1"/>
    <property type="molecule type" value="Genomic_DNA"/>
</dbReference>
<keyword evidence="2" id="KW-1185">Reference proteome</keyword>
<sequence>MPPEYWTLRKEVKTTPEKKDDPVNIDLLADEFIDLAVLTLEEAENLWAEHNGKDLATKGNIAYGAGGQLAFAKKVATELGGMTTASYLKKINGEYYVILKGYKQELKTLLKGNIWKANNINLAQFGLGSAGLKATLKGNIVVTILFSAAVNAVDVLVHDEKAMGDYLGATGVDIVKGVIAAGVGTLIVGGVAVAGVPISLIGGGLLFFGVCTGAGWGLDYFDGKYHWTEYAISSWKKNLGEGTDGKKTAESN</sequence>
<evidence type="ECO:0000313" key="1">
    <source>
        <dbReference type="EMBL" id="MEZ6854352.1"/>
    </source>
</evidence>
<accession>A0ABV4JWC1</accession>
<reference evidence="1 2" key="1">
    <citation type="submission" date="2024-07" db="EMBL/GenBank/DDBJ databases">
        <title>Active virus-host system and metabolic interactions in a Lokiarchaeon culture.</title>
        <authorList>
            <person name="Ponce Toledo R.I."/>
            <person name="Rodrigues Oliveira T."/>
            <person name="Schleper C."/>
        </authorList>
    </citation>
    <scope>NUCLEOTIDE SEQUENCE [LARGE SCALE GENOMIC DNA]</scope>
    <source>
        <strain evidence="1 2">B35</strain>
    </source>
</reference>
<organism evidence="1 2">
    <name type="scientific">Halodesulfovibrio aestuarii</name>
    <dbReference type="NCBI Taxonomy" id="126333"/>
    <lineage>
        <taxon>Bacteria</taxon>
        <taxon>Pseudomonadati</taxon>
        <taxon>Thermodesulfobacteriota</taxon>
        <taxon>Desulfovibrionia</taxon>
        <taxon>Desulfovibrionales</taxon>
        <taxon>Desulfovibrionaceae</taxon>
        <taxon>Halodesulfovibrio</taxon>
    </lineage>
</organism>